<organism evidence="1">
    <name type="scientific">marine sediment metagenome</name>
    <dbReference type="NCBI Taxonomy" id="412755"/>
    <lineage>
        <taxon>unclassified sequences</taxon>
        <taxon>metagenomes</taxon>
        <taxon>ecological metagenomes</taxon>
    </lineage>
</organism>
<proteinExistence type="predicted"/>
<protein>
    <submittedName>
        <fullName evidence="1">Uncharacterized protein</fullName>
    </submittedName>
</protein>
<reference evidence="1" key="1">
    <citation type="journal article" date="2014" name="Front. Microbiol.">
        <title>High frequency of phylogenetically diverse reductive dehalogenase-homologous genes in deep subseafloor sedimentary metagenomes.</title>
        <authorList>
            <person name="Kawai M."/>
            <person name="Futagami T."/>
            <person name="Toyoda A."/>
            <person name="Takaki Y."/>
            <person name="Nishi S."/>
            <person name="Hori S."/>
            <person name="Arai W."/>
            <person name="Tsubouchi T."/>
            <person name="Morono Y."/>
            <person name="Uchiyama I."/>
            <person name="Ito T."/>
            <person name="Fujiyama A."/>
            <person name="Inagaki F."/>
            <person name="Takami H."/>
        </authorList>
    </citation>
    <scope>NUCLEOTIDE SEQUENCE</scope>
    <source>
        <strain evidence="1">Expedition CK06-06</strain>
    </source>
</reference>
<gene>
    <name evidence="1" type="ORF">S01H1_29244</name>
</gene>
<dbReference type="AlphaFoldDB" id="X0TKP5"/>
<feature type="non-terminal residue" evidence="1">
    <location>
        <position position="1"/>
    </location>
</feature>
<accession>X0TKP5</accession>
<sequence>PYNRDLERKAVPQVEDIITQARDLVRGVY</sequence>
<evidence type="ECO:0000313" key="1">
    <source>
        <dbReference type="EMBL" id="GAF88702.1"/>
    </source>
</evidence>
<comment type="caution">
    <text evidence="1">The sequence shown here is derived from an EMBL/GenBank/DDBJ whole genome shotgun (WGS) entry which is preliminary data.</text>
</comment>
<name>X0TKP5_9ZZZZ</name>
<dbReference type="EMBL" id="BARS01017920">
    <property type="protein sequence ID" value="GAF88702.1"/>
    <property type="molecule type" value="Genomic_DNA"/>
</dbReference>